<gene>
    <name evidence="3" type="ORF">ACFSQT_15925</name>
</gene>
<dbReference type="PANTHER" id="PTHR43619">
    <property type="entry name" value="S-ADENOSYL-L-METHIONINE-DEPENDENT METHYLTRANSFERASE YKTD-RELATED"/>
    <property type="match status" value="1"/>
</dbReference>
<keyword evidence="4" id="KW-1185">Reference proteome</keyword>
<accession>A0ABW4WG89</accession>
<evidence type="ECO:0000313" key="4">
    <source>
        <dbReference type="Proteomes" id="UP001597349"/>
    </source>
</evidence>
<dbReference type="Proteomes" id="UP001597349">
    <property type="component" value="Unassembled WGS sequence"/>
</dbReference>
<reference evidence="4" key="1">
    <citation type="journal article" date="2019" name="Int. J. Syst. Evol. Microbiol.">
        <title>The Global Catalogue of Microorganisms (GCM) 10K type strain sequencing project: providing services to taxonomists for standard genome sequencing and annotation.</title>
        <authorList>
            <consortium name="The Broad Institute Genomics Platform"/>
            <consortium name="The Broad Institute Genome Sequencing Center for Infectious Disease"/>
            <person name="Wu L."/>
            <person name="Ma J."/>
        </authorList>
    </citation>
    <scope>NUCLEOTIDE SEQUENCE [LARGE SCALE GENOMIC DNA]</scope>
    <source>
        <strain evidence="4">CGMCC 1.16226</strain>
    </source>
</reference>
<dbReference type="EMBL" id="JBHUGY010000025">
    <property type="protein sequence ID" value="MFD2054524.1"/>
    <property type="molecule type" value="Genomic_DNA"/>
</dbReference>
<keyword evidence="2" id="KW-0808">Transferase</keyword>
<dbReference type="RefSeq" id="WP_379020161.1">
    <property type="nucleotide sequence ID" value="NZ_JBHUGY010000025.1"/>
</dbReference>
<dbReference type="Gene3D" id="3.40.50.150">
    <property type="entry name" value="Vaccinia Virus protein VP39"/>
    <property type="match status" value="1"/>
</dbReference>
<organism evidence="3 4">
    <name type="scientific">Mesorhizobium calcicola</name>
    <dbReference type="NCBI Taxonomy" id="1300310"/>
    <lineage>
        <taxon>Bacteria</taxon>
        <taxon>Pseudomonadati</taxon>
        <taxon>Pseudomonadota</taxon>
        <taxon>Alphaproteobacteria</taxon>
        <taxon>Hyphomicrobiales</taxon>
        <taxon>Phyllobacteriaceae</taxon>
        <taxon>Mesorhizobium</taxon>
    </lineage>
</organism>
<dbReference type="PANTHER" id="PTHR43619:SF2">
    <property type="entry name" value="S-ADENOSYL-L-METHIONINE-DEPENDENT METHYLTRANSFERASES SUPERFAMILY PROTEIN"/>
    <property type="match status" value="1"/>
</dbReference>
<comment type="caution">
    <text evidence="3">The sequence shown here is derived from an EMBL/GenBank/DDBJ whole genome shotgun (WGS) entry which is preliminary data.</text>
</comment>
<protein>
    <submittedName>
        <fullName evidence="3">Class I SAM-dependent methyltransferase</fullName>
    </submittedName>
</protein>
<evidence type="ECO:0000313" key="3">
    <source>
        <dbReference type="EMBL" id="MFD2054524.1"/>
    </source>
</evidence>
<dbReference type="GO" id="GO:0032259">
    <property type="term" value="P:methylation"/>
    <property type="evidence" value="ECO:0007669"/>
    <property type="project" value="UniProtKB-KW"/>
</dbReference>
<dbReference type="InterPro" id="IPR029063">
    <property type="entry name" value="SAM-dependent_MTases_sf"/>
</dbReference>
<evidence type="ECO:0000256" key="2">
    <source>
        <dbReference type="ARBA" id="ARBA00022679"/>
    </source>
</evidence>
<dbReference type="Pfam" id="PF04072">
    <property type="entry name" value="LCM"/>
    <property type="match status" value="1"/>
</dbReference>
<keyword evidence="1 3" id="KW-0489">Methyltransferase</keyword>
<dbReference type="SUPFAM" id="SSF53335">
    <property type="entry name" value="S-adenosyl-L-methionine-dependent methyltransferases"/>
    <property type="match status" value="1"/>
</dbReference>
<dbReference type="InterPro" id="IPR007213">
    <property type="entry name" value="Ppm1/Ppm2/Tcmp"/>
</dbReference>
<sequence>MISQGSRSTAISVSAWRSGRRRWTCAFRTFSPEIPTPSCCISVAGLDTRIFRVDPPPGVDWFDVDYPEVIELRRKLYPSRDHYHLVASSVTQPDWLAEVPRNRPAIVVAEGLTPYLPAHEGHACLRGLSRILPVAN</sequence>
<dbReference type="GO" id="GO:0008168">
    <property type="term" value="F:methyltransferase activity"/>
    <property type="evidence" value="ECO:0007669"/>
    <property type="project" value="UniProtKB-KW"/>
</dbReference>
<name>A0ABW4WG89_9HYPH</name>
<evidence type="ECO:0000256" key="1">
    <source>
        <dbReference type="ARBA" id="ARBA00022603"/>
    </source>
</evidence>
<proteinExistence type="predicted"/>